<evidence type="ECO:0000313" key="2">
    <source>
        <dbReference type="EMBL" id="UQN30027.1"/>
    </source>
</evidence>
<dbReference type="EMBL" id="CP097218">
    <property type="protein sequence ID" value="UQN30027.1"/>
    <property type="molecule type" value="Genomic_DNA"/>
</dbReference>
<proteinExistence type="predicted"/>
<evidence type="ECO:0000259" key="1">
    <source>
        <dbReference type="Pfam" id="PF13228"/>
    </source>
</evidence>
<evidence type="ECO:0000313" key="3">
    <source>
        <dbReference type="Proteomes" id="UP001055868"/>
    </source>
</evidence>
<dbReference type="Proteomes" id="UP001055868">
    <property type="component" value="Chromosome"/>
</dbReference>
<gene>
    <name evidence="2" type="ORF">M4486_01375</name>
</gene>
<feature type="domain" description="DUF4037" evidence="1">
    <location>
        <begin position="132"/>
        <end position="229"/>
    </location>
</feature>
<organism evidence="2 3">
    <name type="scientific">Brachybacterium kimchii</name>
    <dbReference type="NCBI Taxonomy" id="2942909"/>
    <lineage>
        <taxon>Bacteria</taxon>
        <taxon>Bacillati</taxon>
        <taxon>Actinomycetota</taxon>
        <taxon>Actinomycetes</taxon>
        <taxon>Micrococcales</taxon>
        <taxon>Dermabacteraceae</taxon>
        <taxon>Brachybacterium</taxon>
    </lineage>
</organism>
<dbReference type="RefSeq" id="WP_249479202.1">
    <property type="nucleotide sequence ID" value="NZ_CP097218.1"/>
</dbReference>
<keyword evidence="3" id="KW-1185">Reference proteome</keyword>
<dbReference type="Pfam" id="PF13228">
    <property type="entry name" value="DUF4037"/>
    <property type="match status" value="1"/>
</dbReference>
<accession>A0ABY4N652</accession>
<sequence length="348" mass="38559">MSSDSTPTSGIALAREYWTRVVHPLLLTRWPDIAHAAGRVGQGSDVLGLDDEISRDHDWGLRLSLFVEEDMVVPVRDLLADLLPESFAGHPTRFAFTGGACTEHHVEVRSVSAFARERLGCDPRTGLDAAEWLSISGQSALEITAGAVFTDTTGEMTALRRSLRWYPEEIWRYVVACDWSRIEEELPLLGRAGQRGDDLGSRVIAARMVDVCMHLAFLLEKQWAPYSKWRGTLLRRLHCGDQVAAPLVEVMRAASWRERQAALARSLDVLLRLQRSAGLPFAEPAAVAFWDRPFMQPNPRIVETLREGISSPEVLALHPGRGSIEQRTDNVAILTDAAARRALVGLPG</sequence>
<name>A0ABY4N652_9MICO</name>
<reference evidence="2" key="1">
    <citation type="submission" date="2022-05" db="EMBL/GenBank/DDBJ databases">
        <title>Genomic analysis of Brachybacterium sp. CBA3104.</title>
        <authorList>
            <person name="Roh S.W."/>
            <person name="Kim Y.B."/>
            <person name="Kim Y."/>
        </authorList>
    </citation>
    <scope>NUCLEOTIDE SEQUENCE</scope>
    <source>
        <strain evidence="2">CBA3104</strain>
    </source>
</reference>
<dbReference type="InterPro" id="IPR025117">
    <property type="entry name" value="DUF4037"/>
</dbReference>
<protein>
    <submittedName>
        <fullName evidence="2">DUF4037 domain-containing protein</fullName>
    </submittedName>
</protein>